<dbReference type="InterPro" id="IPR036721">
    <property type="entry name" value="RCK_C_sf"/>
</dbReference>
<dbReference type="InterPro" id="IPR003148">
    <property type="entry name" value="RCK_N"/>
</dbReference>
<evidence type="ECO:0000256" key="2">
    <source>
        <dbReference type="ARBA" id="ARBA00005551"/>
    </source>
</evidence>
<feature type="domain" description="RCK C-terminal" evidence="13">
    <location>
        <begin position="571"/>
        <end position="654"/>
    </location>
</feature>
<dbReference type="PANTHER" id="PTHR46157:SF4">
    <property type="entry name" value="K(+) EFFLUX ANTIPORTER 3, CHLOROPLASTIC"/>
    <property type="match status" value="1"/>
</dbReference>
<dbReference type="Proteomes" id="UP000712570">
    <property type="component" value="Unassembled WGS sequence"/>
</dbReference>
<evidence type="ECO:0000256" key="10">
    <source>
        <dbReference type="ARBA" id="ARBA00023136"/>
    </source>
</evidence>
<dbReference type="Gene3D" id="3.40.50.720">
    <property type="entry name" value="NAD(P)-binding Rossmann-like Domain"/>
    <property type="match status" value="1"/>
</dbReference>
<evidence type="ECO:0000256" key="3">
    <source>
        <dbReference type="ARBA" id="ARBA00022448"/>
    </source>
</evidence>
<feature type="transmembrane region" description="Helical" evidence="11">
    <location>
        <begin position="217"/>
        <end position="250"/>
    </location>
</feature>
<dbReference type="Pfam" id="PF00999">
    <property type="entry name" value="Na_H_Exchanger"/>
    <property type="match status" value="1"/>
</dbReference>
<evidence type="ECO:0000256" key="11">
    <source>
        <dbReference type="SAM" id="Phobius"/>
    </source>
</evidence>
<keyword evidence="7" id="KW-0630">Potassium</keyword>
<comment type="caution">
    <text evidence="14">The sequence shown here is derived from an EMBL/GenBank/DDBJ whole genome shotgun (WGS) entry which is preliminary data.</text>
</comment>
<dbReference type="Gene3D" id="3.30.70.1450">
    <property type="entry name" value="Regulator of K+ conductance, C-terminal domain"/>
    <property type="match status" value="1"/>
</dbReference>
<dbReference type="EMBL" id="JAAOLX010000007">
    <property type="protein sequence ID" value="NHQ87376.1"/>
    <property type="molecule type" value="Genomic_DNA"/>
</dbReference>
<feature type="transmembrane region" description="Helical" evidence="11">
    <location>
        <begin position="146"/>
        <end position="169"/>
    </location>
</feature>
<evidence type="ECO:0000313" key="15">
    <source>
        <dbReference type="Proteomes" id="UP000712570"/>
    </source>
</evidence>
<gene>
    <name evidence="14" type="ORF">HA050_14765</name>
</gene>
<keyword evidence="6 11" id="KW-0812">Transmembrane</keyword>
<dbReference type="InterPro" id="IPR006153">
    <property type="entry name" value="Cation/H_exchanger_TM"/>
</dbReference>
<dbReference type="InterPro" id="IPR006037">
    <property type="entry name" value="RCK_C"/>
</dbReference>
<keyword evidence="3" id="KW-0813">Transport</keyword>
<dbReference type="InterPro" id="IPR004771">
    <property type="entry name" value="K/H_exchanger"/>
</dbReference>
<sequence>MSIHLSSLLLLLAAAVLTVVLCRRLKLPAMLGYLLVGLLIGPHALGFIASSNEATHLAEFGVVFLMFTLGLEFNLARLNAMRRIVFGLGLMQVSAMLLTVMGICFFAGMDWKVGLALGGVLSMSSTAMASKLLADRNELHSPHGQNAIGILLFQDLAVVPFLVMIPVLSLPGSELLMALGLAAVKILVVLLVLLYFGQKLMRPWFNIVARQHSSELFMLNLLLVTLGIAWITELAGLSLALGAFLAGMLIAETDFRYQVEDDVRPFRDLLLGLFFVTVGMNLDYTVLLAQWWRVLLVLSLLGPGKILMIAALSRLFGSTPGAAWRTGFTIGQGGEFAFVMLALASKSALLSEDILQTTIAGIVLSMLITPFLIQHSDKLVLRLARSEWMNLAANLHQIAVRSMQQHGHVILCGYGRSGQSLARVLSQENIGFFALDLDPDMVREASAAGDSVVYGDAAKREVLIAAGLMRASAIVVTYAETHSAMQILEIVHSIRPELPVVIRTQDDSDIDQLKNAGATEVVAEIMEGSLMLASHTLMLLGVPLNKVVHRVREVREARYQLLRGFYRGVSEDADDSERPQPRLHTIYLANDAAAVGQHLGELKLENLNIEVRSVRRRNMPPTQPDASFELHAGDILVILGESDNLAAAEMRLLQGN</sequence>
<evidence type="ECO:0000256" key="7">
    <source>
        <dbReference type="ARBA" id="ARBA00022958"/>
    </source>
</evidence>
<organism evidence="14 15">
    <name type="scientific">Iodobacter violaceini</name>
    <dbReference type="NCBI Taxonomy" id="3044271"/>
    <lineage>
        <taxon>Bacteria</taxon>
        <taxon>Pseudomonadati</taxon>
        <taxon>Pseudomonadota</taxon>
        <taxon>Betaproteobacteria</taxon>
        <taxon>Neisseriales</taxon>
        <taxon>Chitinibacteraceae</taxon>
        <taxon>Iodobacter</taxon>
    </lineage>
</organism>
<evidence type="ECO:0000256" key="9">
    <source>
        <dbReference type="ARBA" id="ARBA00023065"/>
    </source>
</evidence>
<dbReference type="PROSITE" id="PS51201">
    <property type="entry name" value="RCK_N"/>
    <property type="match status" value="1"/>
</dbReference>
<accession>A0ABX0L1T6</accession>
<feature type="domain" description="RCK N-terminal" evidence="12">
    <location>
        <begin position="406"/>
        <end position="523"/>
    </location>
</feature>
<feature type="transmembrane region" description="Helical" evidence="11">
    <location>
        <begin position="54"/>
        <end position="73"/>
    </location>
</feature>
<evidence type="ECO:0000256" key="6">
    <source>
        <dbReference type="ARBA" id="ARBA00022692"/>
    </source>
</evidence>
<reference evidence="14 15" key="1">
    <citation type="submission" date="2020-03" db="EMBL/GenBank/DDBJ databases">
        <title>Draft genome sequence of environmentally isolated violet-colored cultures.</title>
        <authorList>
            <person name="Wilson H.S."/>
        </authorList>
    </citation>
    <scope>NUCLEOTIDE SEQUENCE [LARGE SCALE GENOMIC DNA]</scope>
    <source>
        <strain evidence="14 15">HSC-16F04</strain>
    </source>
</reference>
<dbReference type="PANTHER" id="PTHR46157">
    <property type="entry name" value="K(+) EFFLUX ANTIPORTER 3, CHLOROPLASTIC"/>
    <property type="match status" value="1"/>
</dbReference>
<comment type="subcellular location">
    <subcellularLocation>
        <location evidence="1">Membrane</location>
        <topology evidence="1">Multi-pass membrane protein</topology>
    </subcellularLocation>
</comment>
<keyword evidence="8 11" id="KW-1133">Transmembrane helix</keyword>
<evidence type="ECO:0000313" key="14">
    <source>
        <dbReference type="EMBL" id="NHQ87376.1"/>
    </source>
</evidence>
<proteinExistence type="inferred from homology"/>
<evidence type="ECO:0000259" key="12">
    <source>
        <dbReference type="PROSITE" id="PS51201"/>
    </source>
</evidence>
<dbReference type="InterPro" id="IPR038770">
    <property type="entry name" value="Na+/solute_symporter_sf"/>
</dbReference>
<dbReference type="SUPFAM" id="SSF116726">
    <property type="entry name" value="TrkA C-terminal domain-like"/>
    <property type="match status" value="1"/>
</dbReference>
<dbReference type="Pfam" id="PF02254">
    <property type="entry name" value="TrkA_N"/>
    <property type="match status" value="1"/>
</dbReference>
<dbReference type="InterPro" id="IPR036291">
    <property type="entry name" value="NAD(P)-bd_dom_sf"/>
</dbReference>
<feature type="transmembrane region" description="Helical" evidence="11">
    <location>
        <begin position="294"/>
        <end position="316"/>
    </location>
</feature>
<keyword evidence="5" id="KW-0633">Potassium transport</keyword>
<feature type="transmembrane region" description="Helical" evidence="11">
    <location>
        <begin position="322"/>
        <end position="342"/>
    </location>
</feature>
<evidence type="ECO:0000256" key="5">
    <source>
        <dbReference type="ARBA" id="ARBA00022538"/>
    </source>
</evidence>
<keyword evidence="15" id="KW-1185">Reference proteome</keyword>
<evidence type="ECO:0000256" key="4">
    <source>
        <dbReference type="ARBA" id="ARBA00022449"/>
    </source>
</evidence>
<name>A0ABX0L1T6_9NEIS</name>
<feature type="transmembrane region" description="Helical" evidence="11">
    <location>
        <begin position="354"/>
        <end position="373"/>
    </location>
</feature>
<keyword evidence="10 11" id="KW-0472">Membrane</keyword>
<dbReference type="SUPFAM" id="SSF51735">
    <property type="entry name" value="NAD(P)-binding Rossmann-fold domains"/>
    <property type="match status" value="1"/>
</dbReference>
<evidence type="ECO:0000256" key="1">
    <source>
        <dbReference type="ARBA" id="ARBA00004141"/>
    </source>
</evidence>
<dbReference type="Pfam" id="PF02080">
    <property type="entry name" value="TrkA_C"/>
    <property type="match status" value="1"/>
</dbReference>
<keyword evidence="9" id="KW-0406">Ion transport</keyword>
<evidence type="ECO:0000256" key="8">
    <source>
        <dbReference type="ARBA" id="ARBA00022989"/>
    </source>
</evidence>
<evidence type="ECO:0000259" key="13">
    <source>
        <dbReference type="PROSITE" id="PS51202"/>
    </source>
</evidence>
<protein>
    <submittedName>
        <fullName evidence="14">Potassium transporter</fullName>
    </submittedName>
</protein>
<feature type="transmembrane region" description="Helical" evidence="11">
    <location>
        <begin position="270"/>
        <end position="287"/>
    </location>
</feature>
<dbReference type="RefSeq" id="WP_166827661.1">
    <property type="nucleotide sequence ID" value="NZ_JAAOLX010000007.1"/>
</dbReference>
<dbReference type="Gene3D" id="1.20.1530.20">
    <property type="match status" value="1"/>
</dbReference>
<feature type="transmembrane region" description="Helical" evidence="11">
    <location>
        <begin position="175"/>
        <end position="196"/>
    </location>
</feature>
<feature type="transmembrane region" description="Helical" evidence="11">
    <location>
        <begin position="85"/>
        <end position="109"/>
    </location>
</feature>
<dbReference type="NCBIfam" id="TIGR00932">
    <property type="entry name" value="2a37"/>
    <property type="match status" value="1"/>
</dbReference>
<keyword evidence="4" id="KW-0050">Antiport</keyword>
<dbReference type="PROSITE" id="PS51202">
    <property type="entry name" value="RCK_C"/>
    <property type="match status" value="1"/>
</dbReference>
<comment type="similarity">
    <text evidence="2">Belongs to the monovalent cation:proton antiporter 2 (CPA2) transporter (TC 2.A.37) family.</text>
</comment>